<organism evidence="1 2">
    <name type="scientific">Lasiodiplodia mahajangana</name>
    <dbReference type="NCBI Taxonomy" id="1108764"/>
    <lineage>
        <taxon>Eukaryota</taxon>
        <taxon>Fungi</taxon>
        <taxon>Dikarya</taxon>
        <taxon>Ascomycota</taxon>
        <taxon>Pezizomycotina</taxon>
        <taxon>Dothideomycetes</taxon>
        <taxon>Dothideomycetes incertae sedis</taxon>
        <taxon>Botryosphaeriales</taxon>
        <taxon>Botryosphaeriaceae</taxon>
        <taxon>Lasiodiplodia</taxon>
    </lineage>
</organism>
<comment type="caution">
    <text evidence="1">The sequence shown here is derived from an EMBL/GenBank/DDBJ whole genome shotgun (WGS) entry which is preliminary data.</text>
</comment>
<proteinExistence type="predicted"/>
<name>A0ACC2JAL0_9PEZI</name>
<gene>
    <name evidence="1" type="ORF">O1611_g9092</name>
</gene>
<accession>A0ACC2JAL0</accession>
<dbReference type="EMBL" id="JAPUUL010002939">
    <property type="protein sequence ID" value="KAJ8124548.1"/>
    <property type="molecule type" value="Genomic_DNA"/>
</dbReference>
<evidence type="ECO:0000313" key="1">
    <source>
        <dbReference type="EMBL" id="KAJ8124548.1"/>
    </source>
</evidence>
<reference evidence="1" key="1">
    <citation type="submission" date="2022-12" db="EMBL/GenBank/DDBJ databases">
        <title>Genome Sequence of Lasiodiplodia mahajangana.</title>
        <authorList>
            <person name="Buettner E."/>
        </authorList>
    </citation>
    <scope>NUCLEOTIDE SEQUENCE</scope>
    <source>
        <strain evidence="1">VT137</strain>
    </source>
</reference>
<dbReference type="Proteomes" id="UP001153332">
    <property type="component" value="Unassembled WGS sequence"/>
</dbReference>
<sequence length="569" mass="63515">MANQWFFTQDEVLGSPSILDGLRPAEERLRRAKGVNFIYQAGILLELPQITLYVAGVFFHRFFMRKSMVEEKQGIHHYNIAATALFLANKTEENCRKTKDIIIAVSKVAQKNPKLIVDEQSKEYWRWRDSILTYEEVMLECLTFDVMIDNPHFKLYEFLGQVGLIHNKNLRHAAWAFCNDSCLTVLPLLMEARDIAIASIFFAIVFTGERVDDQNGEPWWKALGANEDHCVKAVEVLKEFYVENPLRKLENPYSGSPNFNMENTRRRGDDPSSSNNASPGTDRATQSPKARVNGMDEDAAQREIDTAAAESASQAAPGDSDSALKEAANNLTIHRSTNGDGLSSPSKRKVMDSTAAEAREEKRQRLTSDDEGEVHERTNQRHVTVTSKVTNAYPAPPTGATTQLCIGEQWGGPSSSTLHRMDLSDWARAKRREQSDRDEKSTQTFNHLNIVISPIPTPISPIGSSPSSRQYAHITESLADFVQELYLKELKAYKPAPVKDTDSVGQVQTFSAPKPPKSPEEADLATSLKEYENMAVEVEGNEGATATSTPAVVEDWLVEEEEEEGGAHH</sequence>
<evidence type="ECO:0000313" key="2">
    <source>
        <dbReference type="Proteomes" id="UP001153332"/>
    </source>
</evidence>
<keyword evidence="2" id="KW-1185">Reference proteome</keyword>
<protein>
    <submittedName>
        <fullName evidence="1">Uncharacterized protein</fullName>
    </submittedName>
</protein>